<gene>
    <name evidence="2" type="ORF">K7862_15265</name>
</gene>
<dbReference type="RefSeq" id="WP_222963128.1">
    <property type="nucleotide sequence ID" value="NZ_JAINZZ010000016.1"/>
</dbReference>
<accession>A0ABS7QB18</accession>
<feature type="transmembrane region" description="Helical" evidence="1">
    <location>
        <begin position="7"/>
        <end position="26"/>
    </location>
</feature>
<feature type="transmembrane region" description="Helical" evidence="1">
    <location>
        <begin position="32"/>
        <end position="56"/>
    </location>
</feature>
<protein>
    <submittedName>
        <fullName evidence="2">Uncharacterized protein</fullName>
    </submittedName>
</protein>
<name>A0ABS7QB18_9ACTN</name>
<evidence type="ECO:0000256" key="1">
    <source>
        <dbReference type="SAM" id="Phobius"/>
    </source>
</evidence>
<reference evidence="2 3" key="1">
    <citation type="submission" date="2021-08" db="EMBL/GenBank/DDBJ databases">
        <title>WGS of actinomycetes from Thailand.</title>
        <authorList>
            <person name="Thawai C."/>
        </authorList>
    </citation>
    <scope>NUCLEOTIDE SEQUENCE [LARGE SCALE GENOMIC DNA]</scope>
    <source>
        <strain evidence="2 3">PLK6-54</strain>
    </source>
</reference>
<proteinExistence type="predicted"/>
<keyword evidence="1" id="KW-0812">Transmembrane</keyword>
<evidence type="ECO:0000313" key="2">
    <source>
        <dbReference type="EMBL" id="MBY8878984.1"/>
    </source>
</evidence>
<organism evidence="2 3">
    <name type="scientific">Actinacidiphila acidipaludis</name>
    <dbReference type="NCBI Taxonomy" id="2873382"/>
    <lineage>
        <taxon>Bacteria</taxon>
        <taxon>Bacillati</taxon>
        <taxon>Actinomycetota</taxon>
        <taxon>Actinomycetes</taxon>
        <taxon>Kitasatosporales</taxon>
        <taxon>Streptomycetaceae</taxon>
        <taxon>Actinacidiphila</taxon>
    </lineage>
</organism>
<dbReference type="Proteomes" id="UP000778578">
    <property type="component" value="Unassembled WGS sequence"/>
</dbReference>
<dbReference type="EMBL" id="JAINZZ010000016">
    <property type="protein sequence ID" value="MBY8878984.1"/>
    <property type="molecule type" value="Genomic_DNA"/>
</dbReference>
<keyword evidence="1" id="KW-1133">Transmembrane helix</keyword>
<evidence type="ECO:0000313" key="3">
    <source>
        <dbReference type="Proteomes" id="UP000778578"/>
    </source>
</evidence>
<keyword evidence="3" id="KW-1185">Reference proteome</keyword>
<keyword evidence="1" id="KW-0472">Membrane</keyword>
<sequence>MRLERTAVYVLSSVVVMLVGLVVLVTAGNGTIGMAISTSLIASGITSLAFVAIRYFDDADATTTMQHSERLFTAVDRRLDALDRSSAALRHVIASNDASGRWRVFDRHPKEEVGQEINAANGHLVVDVAGLTLRPFCRDWLRHLVERGNATVRLLVQDPTGTSFAQVCHQESRETQTMLDDAHWVTRTALLLAAGEDVTYWDMPPAGQGLQVEVRWFTGFPTITLTSVGDVVYARARFLREGASQTRTFFERYSLADGALFDVYRSYFQVAWESARVPTLDDCSPVPQ</sequence>
<comment type="caution">
    <text evidence="2">The sequence shown here is derived from an EMBL/GenBank/DDBJ whole genome shotgun (WGS) entry which is preliminary data.</text>
</comment>